<dbReference type="Proteomes" id="UP000239415">
    <property type="component" value="Unassembled WGS sequence"/>
</dbReference>
<proteinExistence type="predicted"/>
<accession>A0A2T0K7Z8</accession>
<organism evidence="1 2">
    <name type="scientific">Actinoplanes italicus</name>
    <dbReference type="NCBI Taxonomy" id="113567"/>
    <lineage>
        <taxon>Bacteria</taxon>
        <taxon>Bacillati</taxon>
        <taxon>Actinomycetota</taxon>
        <taxon>Actinomycetes</taxon>
        <taxon>Micromonosporales</taxon>
        <taxon>Micromonosporaceae</taxon>
        <taxon>Actinoplanes</taxon>
    </lineage>
</organism>
<gene>
    <name evidence="1" type="ORF">CLV67_11121</name>
</gene>
<evidence type="ECO:0008006" key="3">
    <source>
        <dbReference type="Google" id="ProtNLM"/>
    </source>
</evidence>
<sequence>MATGRGTYARSMIGRRRELAAVQRLLDEAIAGRGGRLTVVGPPGSGRTVLAAVAADLAGERGLSVDRAATAHAPGPRLVILEEPGPTVDTADVDRLVLEGAAVLITATEAGGSGRHLHLAPFTGRELADLLPGRPAGTVHAIWLLTAGWPGPALDLAAAVPPGAGEDAVVELALASPSRGEFLTLDMALIRLLEEYAARPLPPTVRARVLVRLAGELLGDPSAAARRRELADEAVRLAGASEDPRLQAEVLDGRLHAVWDPAAAGQRLSTATRIVDLARRGADAGRERRGLFWRFVALAELGDLDAAEAALVAYGRAGERDGDPEAAVVTLSRQAVLALVRGRLELAEALAAEVADAGRLAGLADTARLTASLRGRLSLLRGDAAAQVAPLRALARRLPGHFFEVTAARALAESGQVAEALLEVDRLLPAVLAGAGPRWIGAVADLALVASLGAAPAAAEALYGALLPYAGRLVVWGGANTITGPVDDYLGRLAARLGRPGAAEAHFGRATALEERLGALPWLAATLAARGETARAAAIAGGLGLPVPGVTGGAVTAPSPEAVVWRLVRDGDDWLIDAGSEHARLRDVRGLHHLRTLLASPGHDIAALDLVAGGTGLVTSLPDPLLDATARATYRARLAELAGQMDAADRAGDVERAKELAVERQALVAEVRRAAGLAGRTRRHNAEAERARVNATRAVRAVLARLESLTPVAAAHLRASLRTGGYFRYEPADGGPARWQV</sequence>
<dbReference type="EMBL" id="PVMZ01000011">
    <property type="protein sequence ID" value="PRX18874.1"/>
    <property type="molecule type" value="Genomic_DNA"/>
</dbReference>
<dbReference type="SUPFAM" id="SSF52540">
    <property type="entry name" value="P-loop containing nucleoside triphosphate hydrolases"/>
    <property type="match status" value="1"/>
</dbReference>
<comment type="caution">
    <text evidence="1">The sequence shown here is derived from an EMBL/GenBank/DDBJ whole genome shotgun (WGS) entry which is preliminary data.</text>
</comment>
<reference evidence="1 2" key="1">
    <citation type="submission" date="2018-03" db="EMBL/GenBank/DDBJ databases">
        <title>Genomic Encyclopedia of Archaeal and Bacterial Type Strains, Phase II (KMG-II): from individual species to whole genera.</title>
        <authorList>
            <person name="Goeker M."/>
        </authorList>
    </citation>
    <scope>NUCLEOTIDE SEQUENCE [LARGE SCALE GENOMIC DNA]</scope>
    <source>
        <strain evidence="1 2">DSM 43146</strain>
    </source>
</reference>
<evidence type="ECO:0000313" key="1">
    <source>
        <dbReference type="EMBL" id="PRX18874.1"/>
    </source>
</evidence>
<name>A0A2T0K7Z8_9ACTN</name>
<dbReference type="InterPro" id="IPR027417">
    <property type="entry name" value="P-loop_NTPase"/>
</dbReference>
<protein>
    <recommendedName>
        <fullName evidence="3">AAA ATPase-like protein</fullName>
    </recommendedName>
</protein>
<dbReference type="AlphaFoldDB" id="A0A2T0K7Z8"/>
<evidence type="ECO:0000313" key="2">
    <source>
        <dbReference type="Proteomes" id="UP000239415"/>
    </source>
</evidence>
<keyword evidence="2" id="KW-1185">Reference proteome</keyword>